<dbReference type="Gene3D" id="1.25.40.10">
    <property type="entry name" value="Tetratricopeptide repeat domain"/>
    <property type="match status" value="3"/>
</dbReference>
<feature type="repeat" description="TPR" evidence="1">
    <location>
        <begin position="861"/>
        <end position="894"/>
    </location>
</feature>
<dbReference type="SUPFAM" id="SSF48452">
    <property type="entry name" value="TPR-like"/>
    <property type="match status" value="3"/>
</dbReference>
<name>A0ABR2YT87_9CHLO</name>
<keyword evidence="1" id="KW-0802">TPR repeat</keyword>
<dbReference type="PANTHER" id="PTHR23082">
    <property type="entry name" value="TRANSCRIPTION INITIATION FACTOR IIIC TFIIIC , POLYPEPTIDE 3-RELATED"/>
    <property type="match status" value="1"/>
</dbReference>
<feature type="region of interest" description="Disordered" evidence="2">
    <location>
        <begin position="146"/>
        <end position="176"/>
    </location>
</feature>
<proteinExistence type="predicted"/>
<organism evidence="3 4">
    <name type="scientific">Coccomyxa subellipsoidea</name>
    <dbReference type="NCBI Taxonomy" id="248742"/>
    <lineage>
        <taxon>Eukaryota</taxon>
        <taxon>Viridiplantae</taxon>
        <taxon>Chlorophyta</taxon>
        <taxon>core chlorophytes</taxon>
        <taxon>Trebouxiophyceae</taxon>
        <taxon>Trebouxiophyceae incertae sedis</taxon>
        <taxon>Coccomyxaceae</taxon>
        <taxon>Coccomyxa</taxon>
    </lineage>
</organism>
<comment type="caution">
    <text evidence="3">The sequence shown here is derived from an EMBL/GenBank/DDBJ whole genome shotgun (WGS) entry which is preliminary data.</text>
</comment>
<dbReference type="Pfam" id="PF13181">
    <property type="entry name" value="TPR_8"/>
    <property type="match status" value="1"/>
</dbReference>
<feature type="compositionally biased region" description="Basic residues" evidence="2">
    <location>
        <begin position="155"/>
        <end position="171"/>
    </location>
</feature>
<dbReference type="InterPro" id="IPR011990">
    <property type="entry name" value="TPR-like_helical_dom_sf"/>
</dbReference>
<feature type="compositionally biased region" description="Acidic residues" evidence="2">
    <location>
        <begin position="45"/>
        <end position="69"/>
    </location>
</feature>
<dbReference type="SMART" id="SM00028">
    <property type="entry name" value="TPR"/>
    <property type="match status" value="7"/>
</dbReference>
<feature type="region of interest" description="Disordered" evidence="2">
    <location>
        <begin position="1"/>
        <end position="91"/>
    </location>
</feature>
<evidence type="ECO:0000313" key="4">
    <source>
        <dbReference type="Proteomes" id="UP001491310"/>
    </source>
</evidence>
<dbReference type="PANTHER" id="PTHR23082:SF0">
    <property type="entry name" value="GENERAL TRANSCRIPTION FACTOR 3C POLYPEPTIDE 3"/>
    <property type="match status" value="1"/>
</dbReference>
<sequence>MDSDEDYIPEEDELEEEDDEILDDLDDVDDEAEYLTQHSVHYEAGSEEGTDDDADDGDGGPEDLFDEAIDPLTLLEGMGQQREGDAASQQPYEVLARSQRARQHTFGAATGEEVKGVIPGKKQAHARRDLFGATVEDIWNEDMAEKAGMLGDKQRSRKKQREKERRRRKAAAKGIRSKELPEEVTRRLGEANLFYATNRYDEAIKLLLEVIKLAPNLPDPYHTLGLLHEASNNPRKALDFYMIAVHLTPRDISLWRRLAALSTDLGFLRQAIYCLSKVIARDKEDLDARWDRAVLYAEINEPRKALDAFETIAAARPGDSEVVKMLARLYHRVGMGQKAIEVLEAHTNKHPEAIDLTEINILAELYMEGEHFDRAAALIRSAEQQLCAESGLPIDLKVKAATCTMHLGDMPSALDMFEALHLESPGDYSDLYMDVGDLLAEHREPARALSFFEKLREEPDYNIPELWRRLAACQQALGNNEGATDIYCNILENAVMGSETQLEAVMALAELYQDMGQSAAALKVMHGLQGLGSASFTGTPSAALALLDRRARLLLRLGQQEAFLDLMLPVLNRTLRQFDASSSSGGSRASAVLRRRLRLLNRNRGAHEEGVVFKGFVTKDRRKPHVRQADEELAAALEAGTISESEAEDEAGAAAQPSGGITLDGLVSEAEQFEMLVHTMRVLVRTGQASEAQQLTEHVTTLLSRRGADNRGKKDVLRLVLAEAALAQGNTTSAHAIIRVVAAHWPHSAAVWNVYARVAAALGGLRHNLKSLTPLRQKHPSCLPLALLTAHSHSLSGGYAAALNEYFHAYKQARREPLTLLCLAVTMLNQVMSKKVPDRDRAVLQVFAFLQEYASCRRMPQEAAYNIGRAAHQLGLLHMAVPFYERALATEPPAGDPSCSANATAATADSAFDVRREAAHNLVLIYKTTGAVTLARQVMCQHLVI</sequence>
<evidence type="ECO:0000256" key="2">
    <source>
        <dbReference type="SAM" id="MobiDB-lite"/>
    </source>
</evidence>
<dbReference type="InterPro" id="IPR039340">
    <property type="entry name" value="Tfc4/TFIIIC-102/Sfc4"/>
</dbReference>
<dbReference type="PROSITE" id="PS50005">
    <property type="entry name" value="TPR"/>
    <property type="match status" value="2"/>
</dbReference>
<feature type="compositionally biased region" description="Acidic residues" evidence="2">
    <location>
        <begin position="1"/>
        <end position="33"/>
    </location>
</feature>
<keyword evidence="4" id="KW-1185">Reference proteome</keyword>
<gene>
    <name evidence="3" type="ORF">WJX75_002058</name>
</gene>
<dbReference type="EMBL" id="JALJOT010000005">
    <property type="protein sequence ID" value="KAK9914901.1"/>
    <property type="molecule type" value="Genomic_DNA"/>
</dbReference>
<evidence type="ECO:0000313" key="3">
    <source>
        <dbReference type="EMBL" id="KAK9914901.1"/>
    </source>
</evidence>
<evidence type="ECO:0000256" key="1">
    <source>
        <dbReference type="PROSITE-ProRule" id="PRU00339"/>
    </source>
</evidence>
<dbReference type="Proteomes" id="UP001491310">
    <property type="component" value="Unassembled WGS sequence"/>
</dbReference>
<evidence type="ECO:0008006" key="5">
    <source>
        <dbReference type="Google" id="ProtNLM"/>
    </source>
</evidence>
<dbReference type="InterPro" id="IPR019734">
    <property type="entry name" value="TPR_rpt"/>
</dbReference>
<accession>A0ABR2YT87</accession>
<feature type="repeat" description="TPR" evidence="1">
    <location>
        <begin position="218"/>
        <end position="251"/>
    </location>
</feature>
<dbReference type="Pfam" id="PF14559">
    <property type="entry name" value="TPR_19"/>
    <property type="match status" value="1"/>
</dbReference>
<dbReference type="Pfam" id="PF13414">
    <property type="entry name" value="TPR_11"/>
    <property type="match status" value="1"/>
</dbReference>
<dbReference type="Pfam" id="PF13432">
    <property type="entry name" value="TPR_16"/>
    <property type="match status" value="1"/>
</dbReference>
<protein>
    <recommendedName>
        <fullName evidence="5">TPR-like protein</fullName>
    </recommendedName>
</protein>
<reference evidence="3 4" key="1">
    <citation type="journal article" date="2024" name="Nat. Commun.">
        <title>Phylogenomics reveals the evolutionary origins of lichenization in chlorophyte algae.</title>
        <authorList>
            <person name="Puginier C."/>
            <person name="Libourel C."/>
            <person name="Otte J."/>
            <person name="Skaloud P."/>
            <person name="Haon M."/>
            <person name="Grisel S."/>
            <person name="Petersen M."/>
            <person name="Berrin J.G."/>
            <person name="Delaux P.M."/>
            <person name="Dal Grande F."/>
            <person name="Keller J."/>
        </authorList>
    </citation>
    <scope>NUCLEOTIDE SEQUENCE [LARGE SCALE GENOMIC DNA]</scope>
    <source>
        <strain evidence="3 4">SAG 216-7</strain>
    </source>
</reference>